<evidence type="ECO:0000313" key="2">
    <source>
        <dbReference type="EMBL" id="QDX90981.1"/>
    </source>
</evidence>
<evidence type="ECO:0000256" key="1">
    <source>
        <dbReference type="SAM" id="Coils"/>
    </source>
</evidence>
<geneLocation type="plasmid" evidence="2 3">
    <name>p1821L01</name>
</geneLocation>
<gene>
    <name evidence="2" type="ORF">EEL30_00475</name>
</gene>
<reference evidence="2 3" key="1">
    <citation type="submission" date="2018-11" db="EMBL/GenBank/DDBJ databases">
        <title>Phylogenetic determinants of toxin gene distribution in genomes of Brevibacillus laterosporus.</title>
        <authorList>
            <person name="Glare T.R."/>
            <person name="Durrant A."/>
            <person name="Berry C."/>
            <person name="Palma L."/>
            <person name="Ormskirk M."/>
            <person name="Cox M.O."/>
        </authorList>
    </citation>
    <scope>NUCLEOTIDE SEQUENCE [LARGE SCALE GENOMIC DNA]</scope>
    <source>
        <strain evidence="2 3">1821L</strain>
        <plasmid evidence="2 3">p1821L01</plasmid>
    </source>
</reference>
<feature type="coiled-coil region" evidence="1">
    <location>
        <begin position="267"/>
        <end position="301"/>
    </location>
</feature>
<accession>A0A518V1W7</accession>
<keyword evidence="2" id="KW-0614">Plasmid</keyword>
<keyword evidence="1" id="KW-0175">Coiled coil</keyword>
<proteinExistence type="predicted"/>
<feature type="coiled-coil region" evidence="1">
    <location>
        <begin position="99"/>
        <end position="154"/>
    </location>
</feature>
<dbReference type="Pfam" id="PF06319">
    <property type="entry name" value="MmcB-like"/>
    <property type="match status" value="1"/>
</dbReference>
<dbReference type="OrthoDB" id="2828561at2"/>
<dbReference type="AlphaFoldDB" id="A0A518V1W7"/>
<name>A0A518V1W7_BRELA</name>
<protein>
    <submittedName>
        <fullName evidence="2">DNA repair protein MmcB-related protein</fullName>
    </submittedName>
</protein>
<dbReference type="InterPro" id="IPR009394">
    <property type="entry name" value="MmcB-like"/>
</dbReference>
<keyword evidence="3" id="KW-1185">Reference proteome</keyword>
<dbReference type="Proteomes" id="UP000319432">
    <property type="component" value="Plasmid p1821L01"/>
</dbReference>
<sequence length="448" mass="51790">MITGKDDRSLLVLEDLQDGVSVSAAAAKHALSLDQVKRLSRYRSILQAAKEHLSQSALDAVKAQGLKVLYIADLFKKCDWLGLEEILATCDQNTTRDDLKRLVQALAEKRERVQAFQDEAERSIARLEEQSKQLAAKEDECQRLKSQIEASLSEFDRYGPDIKAFIIEHVGIIAEQYCLKKRVDSLWFQDLKKKKLAIYDDSQYLYLIPDLDQFIEAYRHRLKHRGNVLWDEDREYERWEKKMDSGFTTYYEFPNSPYYKNGQALITESLTTQLKKMEQQLQEIRKEQEKIKRTISKKKKSSVKSFMEAVEARNTLSASDLRTHGELQQKAMRWLFDQGFIVISELVLENGRRVDVIGYNKESRIVIIEVKASRSDLLGDEKWISYLDACDEFYFCTLPYLADWSYEKQELKGKTDAGLLLPAKRGESLEIAITSCAFAWATPSILNT</sequence>
<dbReference type="EMBL" id="CP033461">
    <property type="protein sequence ID" value="QDX90981.1"/>
    <property type="molecule type" value="Genomic_DNA"/>
</dbReference>
<organism evidence="2 3">
    <name type="scientific">Brevibacillus laterosporus</name>
    <name type="common">Bacillus laterosporus</name>
    <dbReference type="NCBI Taxonomy" id="1465"/>
    <lineage>
        <taxon>Bacteria</taxon>
        <taxon>Bacillati</taxon>
        <taxon>Bacillota</taxon>
        <taxon>Bacilli</taxon>
        <taxon>Bacillales</taxon>
        <taxon>Paenibacillaceae</taxon>
        <taxon>Brevibacillus</taxon>
    </lineage>
</organism>
<evidence type="ECO:0000313" key="3">
    <source>
        <dbReference type="Proteomes" id="UP000319432"/>
    </source>
</evidence>